<organism evidence="2 3">
    <name type="scientific">Phialophora macrospora</name>
    <dbReference type="NCBI Taxonomy" id="1851006"/>
    <lineage>
        <taxon>Eukaryota</taxon>
        <taxon>Fungi</taxon>
        <taxon>Dikarya</taxon>
        <taxon>Ascomycota</taxon>
        <taxon>Pezizomycotina</taxon>
        <taxon>Eurotiomycetes</taxon>
        <taxon>Chaetothyriomycetidae</taxon>
        <taxon>Chaetothyriales</taxon>
        <taxon>Herpotrichiellaceae</taxon>
        <taxon>Phialophora</taxon>
    </lineage>
</organism>
<evidence type="ECO:0000313" key="3">
    <source>
        <dbReference type="Proteomes" id="UP000054266"/>
    </source>
</evidence>
<accession>A0A0D2FDU4</accession>
<feature type="coiled-coil region" evidence="1">
    <location>
        <begin position="263"/>
        <end position="290"/>
    </location>
</feature>
<dbReference type="EMBL" id="KN846960">
    <property type="protein sequence ID" value="KIW64985.1"/>
    <property type="molecule type" value="Genomic_DNA"/>
</dbReference>
<reference evidence="2 3" key="1">
    <citation type="submission" date="2015-01" db="EMBL/GenBank/DDBJ databases">
        <title>The Genome Sequence of Capronia semiimmersa CBS27337.</title>
        <authorList>
            <consortium name="The Broad Institute Genomics Platform"/>
            <person name="Cuomo C."/>
            <person name="de Hoog S."/>
            <person name="Gorbushina A."/>
            <person name="Stielow B."/>
            <person name="Teixiera M."/>
            <person name="Abouelleil A."/>
            <person name="Chapman S.B."/>
            <person name="Priest M."/>
            <person name="Young S.K."/>
            <person name="Wortman J."/>
            <person name="Nusbaum C."/>
            <person name="Birren B."/>
        </authorList>
    </citation>
    <scope>NUCLEOTIDE SEQUENCE [LARGE SCALE GENOMIC DNA]</scope>
    <source>
        <strain evidence="2 3">CBS 27337</strain>
    </source>
</reference>
<keyword evidence="1" id="KW-0175">Coiled coil</keyword>
<dbReference type="STRING" id="5601.A0A0D2FDU4"/>
<dbReference type="Proteomes" id="UP000054266">
    <property type="component" value="Unassembled WGS sequence"/>
</dbReference>
<keyword evidence="3" id="KW-1185">Reference proteome</keyword>
<evidence type="ECO:0000256" key="1">
    <source>
        <dbReference type="SAM" id="Coils"/>
    </source>
</evidence>
<sequence length="558" mass="58284">MSGTFEAFQLGPLAVTGAKDANPTLEFELGPRNQRLLIDGAAKLLELEASLHVETDLLPRPAFEFDMGLECTELLPFTLHGAMLGTLDIKGVGKLDFEMKATLEQKILDYLMTQANLQFVAAEKGAKEGFDTAKAKLDQVEASFQAAVNVAQASLSKAQAAWDAKSKEAIDALNQVKQSTAAQQALLQTRLDAAQVSYNQKVTAASQNVDQTKVNAANAIATAQAAVQKTTIDSSAAVAQHQTDYNNQKASMDAKFGNVKQSIANAQQSVQAAQNAYNDCEQRLAQAQQNYNNASVFNKPKFAGQIAAIKSEEVGKKAALATAQATLSAAQSVLNGLGYDAALKALQTYQDALDASVKAANAAIAAANSTLAATSSAQAAALTAAQSALDAAKSTSVGALAFQAANKALSEFLDTANAAVTAAQNVVDNLSTTAEGVAFTLAQTALAAAKNNTADLDIARHALAVAQASVTTALDVSQWMVDHVGNFVNITLVELSGTLRGLVDLGKPMVAHVTGVVVESAFDYTLDYSLGRTPDLIKSLFERVWGDLSGGGIKLPGR</sequence>
<protein>
    <submittedName>
        <fullName evidence="2">Uncharacterized protein</fullName>
    </submittedName>
</protein>
<gene>
    <name evidence="2" type="ORF">PV04_07278</name>
</gene>
<proteinExistence type="predicted"/>
<name>A0A0D2FDU4_9EURO</name>
<dbReference type="AlphaFoldDB" id="A0A0D2FDU4"/>
<dbReference type="HOGENOM" id="CLU_488313_0_0_1"/>
<evidence type="ECO:0000313" key="2">
    <source>
        <dbReference type="EMBL" id="KIW64985.1"/>
    </source>
</evidence>